<evidence type="ECO:0000313" key="1">
    <source>
        <dbReference type="EMBL" id="GET01948.1"/>
    </source>
</evidence>
<dbReference type="AlphaFoldDB" id="A0A8H3R3W4"/>
<evidence type="ECO:0000313" key="2">
    <source>
        <dbReference type="Proteomes" id="UP000615446"/>
    </source>
</evidence>
<dbReference type="Proteomes" id="UP000615446">
    <property type="component" value="Unassembled WGS sequence"/>
</dbReference>
<dbReference type="EMBL" id="BLAL01000303">
    <property type="protein sequence ID" value="GET01948.1"/>
    <property type="molecule type" value="Genomic_DNA"/>
</dbReference>
<comment type="caution">
    <text evidence="1">The sequence shown here is derived from an EMBL/GenBank/DDBJ whole genome shotgun (WGS) entry which is preliminary data.</text>
</comment>
<gene>
    <name evidence="1" type="ORF">RCL2_002832900</name>
</gene>
<accession>A0A8H3R3W4</accession>
<dbReference type="OrthoDB" id="2416132at2759"/>
<organism evidence="1 2">
    <name type="scientific">Rhizophagus clarus</name>
    <dbReference type="NCBI Taxonomy" id="94130"/>
    <lineage>
        <taxon>Eukaryota</taxon>
        <taxon>Fungi</taxon>
        <taxon>Fungi incertae sedis</taxon>
        <taxon>Mucoromycota</taxon>
        <taxon>Glomeromycotina</taxon>
        <taxon>Glomeromycetes</taxon>
        <taxon>Glomerales</taxon>
        <taxon>Glomeraceae</taxon>
        <taxon>Rhizophagus</taxon>
    </lineage>
</organism>
<sequence>MTVAKIRILNGHVTLFPWKIINVKENLTIQGLFEHIVDQYVLRLKEEILEKIKVRCSEAKEQTGDEVELGCVISDIVSIFGSLFTFHIKIFSDKNKSQPVSAFDILKNAAKKRHLPTFTFSQNPKMNDKLKLDILSYISFHKGGWTCDAVSTGKKFIRELSDALWYVDKCGSKTFNSKYTIPAEFFQFVNCFDPVKDKKERILFTYDELNFHNQNLTAYLKMSWIKHPCFTFLKPSLIKFANDLQKYAEYLLKKAAQIKKIMIL</sequence>
<name>A0A8H3R3W4_9GLOM</name>
<reference evidence="1" key="1">
    <citation type="submission" date="2019-10" db="EMBL/GenBank/DDBJ databases">
        <title>Conservation and host-specific expression of non-tandemly repeated heterogenous ribosome RNA gene in arbuscular mycorrhizal fungi.</title>
        <authorList>
            <person name="Maeda T."/>
            <person name="Kobayashi Y."/>
            <person name="Nakagawa T."/>
            <person name="Ezawa T."/>
            <person name="Yamaguchi K."/>
            <person name="Bino T."/>
            <person name="Nishimoto Y."/>
            <person name="Shigenobu S."/>
            <person name="Kawaguchi M."/>
        </authorList>
    </citation>
    <scope>NUCLEOTIDE SEQUENCE</scope>
    <source>
        <strain evidence="1">HR1</strain>
    </source>
</reference>
<protein>
    <submittedName>
        <fullName evidence="1">Uncharacterized protein</fullName>
    </submittedName>
</protein>
<proteinExistence type="predicted"/>